<evidence type="ECO:0000313" key="1">
    <source>
        <dbReference type="EMBL" id="OII71320.1"/>
    </source>
</evidence>
<evidence type="ECO:0000313" key="2">
    <source>
        <dbReference type="Proteomes" id="UP000186176"/>
    </source>
</evidence>
<dbReference type="AlphaFoldDB" id="A0A1J4MAR3"/>
<organism evidence="1 2">
    <name type="scientific">Cryptosporidium ubiquitum</name>
    <dbReference type="NCBI Taxonomy" id="857276"/>
    <lineage>
        <taxon>Eukaryota</taxon>
        <taxon>Sar</taxon>
        <taxon>Alveolata</taxon>
        <taxon>Apicomplexa</taxon>
        <taxon>Conoidasida</taxon>
        <taxon>Coccidia</taxon>
        <taxon>Eucoccidiorida</taxon>
        <taxon>Eimeriorina</taxon>
        <taxon>Cryptosporidiidae</taxon>
        <taxon>Cryptosporidium</taxon>
    </lineage>
</organism>
<keyword evidence="2" id="KW-1185">Reference proteome</keyword>
<dbReference type="OrthoDB" id="343414at2759"/>
<dbReference type="EMBL" id="LRBP01000030">
    <property type="protein sequence ID" value="OII71320.1"/>
    <property type="molecule type" value="Genomic_DNA"/>
</dbReference>
<sequence>MNHSIRKSDEIAEYFDEGDSRVEKKIILSADGLGSCFFGRFSVPTHAQSMAGAIYVDYVTPVKEIDSLNIKYEQSIIPNNRIDSNQINIRIRDSNSRHCIGRQVSTNNSNYAAIIDKGSHYELKILDGLFVFDPSIKGKNESNSDVAENLKRDYIFREAAVTARIQESSTKMRIKLENDFEDDQTPESAVNNESTFNKSCENNTAMSCAIKRGILDDIYDKDFGLKQQEKKRKISAMLNKENADDSRVVVSALSLTTLKSSDDWDYDGDGKMSDDEGYIEKNEMEEKFEGDHNPNLMNGNIDYSNSEDDEGPDGILTEYGQTLKTMIANQEDMEADEELNLYSDEMDDDLESKSNLSSSAPAATSTGIQFDLQKKTIKSPTTISSSINGLSRSLETEVIRKLSLAGGRMQIKPFLDAMKVKKKNKYFEEIQEIIKKVADTHTEYHSNTKISYITLKSNYRQR</sequence>
<gene>
    <name evidence="1" type="ORF">cubi_01795</name>
</gene>
<dbReference type="Proteomes" id="UP000186176">
    <property type="component" value="Unassembled WGS sequence"/>
</dbReference>
<reference evidence="1 2" key="1">
    <citation type="submission" date="2016-10" db="EMBL/GenBank/DDBJ databases">
        <title>Reductive evolution of mitochondrial metabolism and differential evolution of invasion-related proteins in Cryptosporidium.</title>
        <authorList>
            <person name="Liu S."/>
            <person name="Roellig D.M."/>
            <person name="Guo Y."/>
            <person name="Li N."/>
            <person name="Frace M.A."/>
            <person name="Tang K."/>
            <person name="Zhang L."/>
            <person name="Feng Y."/>
            <person name="Xiao L."/>
        </authorList>
    </citation>
    <scope>NUCLEOTIDE SEQUENCE [LARGE SCALE GENOMIC DNA]</scope>
    <source>
        <strain evidence="1">39726</strain>
    </source>
</reference>
<dbReference type="GeneID" id="39978586"/>
<dbReference type="VEuPathDB" id="CryptoDB:cubi_01795"/>
<dbReference type="RefSeq" id="XP_028873191.1">
    <property type="nucleotide sequence ID" value="XM_029018807.1"/>
</dbReference>
<accession>A0A1J4MAR3</accession>
<protein>
    <submittedName>
        <fullName evidence="1">Uncharacterized protein</fullName>
    </submittedName>
</protein>
<proteinExistence type="predicted"/>
<comment type="caution">
    <text evidence="1">The sequence shown here is derived from an EMBL/GenBank/DDBJ whole genome shotgun (WGS) entry which is preliminary data.</text>
</comment>
<name>A0A1J4MAR3_9CRYT</name>